<dbReference type="UniPathway" id="UPA00196"/>
<evidence type="ECO:0000256" key="9">
    <source>
        <dbReference type="ARBA" id="ARBA00023180"/>
    </source>
</evidence>
<keyword evidence="5 10" id="KW-0812">Transmembrane</keyword>
<dbReference type="Pfam" id="PF08320">
    <property type="entry name" value="PIG-X"/>
    <property type="match status" value="1"/>
</dbReference>
<keyword evidence="4" id="KW-0337">GPI-anchor biosynthesis</keyword>
<keyword evidence="13" id="KW-1185">Reference proteome</keyword>
<evidence type="ECO:0000256" key="11">
    <source>
        <dbReference type="SAM" id="SignalP"/>
    </source>
</evidence>
<keyword evidence="7 10" id="KW-1133">Transmembrane helix</keyword>
<reference evidence="12" key="1">
    <citation type="submission" date="2019-03" db="EMBL/GenBank/DDBJ databases">
        <title>Long read genome sequence of the mycoparasitic Pythium oligandrum ATCC 38472 isolated from sugarbeet rhizosphere.</title>
        <authorList>
            <person name="Gaulin E."/>
        </authorList>
    </citation>
    <scope>NUCLEOTIDE SEQUENCE</scope>
    <source>
        <strain evidence="12">ATCC 38472_TT</strain>
    </source>
</reference>
<evidence type="ECO:0000256" key="1">
    <source>
        <dbReference type="ARBA" id="ARBA00004389"/>
    </source>
</evidence>
<evidence type="ECO:0000256" key="5">
    <source>
        <dbReference type="ARBA" id="ARBA00022692"/>
    </source>
</evidence>
<dbReference type="SMART" id="SM00780">
    <property type="entry name" value="PIG-X"/>
    <property type="match status" value="1"/>
</dbReference>
<dbReference type="PANTHER" id="PTHR28650">
    <property type="entry name" value="PHOSPHATIDYLINOSITOL-GLYCAN BIOSYNTHESIS CLASS X PROTEIN"/>
    <property type="match status" value="1"/>
</dbReference>
<evidence type="ECO:0000256" key="10">
    <source>
        <dbReference type="SAM" id="Phobius"/>
    </source>
</evidence>
<feature type="signal peptide" evidence="11">
    <location>
        <begin position="1"/>
        <end position="17"/>
    </location>
</feature>
<keyword evidence="11" id="KW-0732">Signal</keyword>
<comment type="similarity">
    <text evidence="3">Belongs to the PIGX family.</text>
</comment>
<comment type="caution">
    <text evidence="12">The sequence shown here is derived from an EMBL/GenBank/DDBJ whole genome shotgun (WGS) entry which is preliminary data.</text>
</comment>
<dbReference type="InterPro" id="IPR013233">
    <property type="entry name" value="PIG-X/PBN1"/>
</dbReference>
<protein>
    <recommendedName>
        <fullName evidence="14">GPI transamidase component PIG-T</fullName>
    </recommendedName>
</protein>
<keyword evidence="9" id="KW-0325">Glycoprotein</keyword>
<gene>
    <name evidence="12" type="ORF">Poli38472_008573</name>
</gene>
<comment type="pathway">
    <text evidence="2">Glycolipid biosynthesis; glycosylphosphatidylinositol-anchor biosynthesis.</text>
</comment>
<comment type="subcellular location">
    <subcellularLocation>
        <location evidence="1">Endoplasmic reticulum membrane</location>
        <topology evidence="1">Single-pass membrane protein</topology>
    </subcellularLocation>
</comment>
<feature type="transmembrane region" description="Helical" evidence="10">
    <location>
        <begin position="494"/>
        <end position="515"/>
    </location>
</feature>
<dbReference type="GO" id="GO:0006506">
    <property type="term" value="P:GPI anchor biosynthetic process"/>
    <property type="evidence" value="ECO:0007669"/>
    <property type="project" value="UniProtKB-UniPathway"/>
</dbReference>
<dbReference type="PANTHER" id="PTHR28650:SF1">
    <property type="entry name" value="PHOSPHATIDYLINOSITOL-GLYCAN BIOSYNTHESIS CLASS X PROTEIN"/>
    <property type="match status" value="1"/>
</dbReference>
<sequence>MRAKTLALALCAVAADATPLLTLWPSAVDATLDFQTLQDTWFVESSHGQVLASVAMESNVELPEPLHAAIQSVEVTWTPFSTTPSSPSSTFDRVFGASLGDAPGIYATGVHLRVVLQDTSLEELVDEHESIESSIRILLRTAWPNTAASFLEMQHDSFLTIAPCSMAKHVEAATAFASPRCLSSSFTSRELATDNKALFALEVELGIPRVVADASTRMMIASFSLSSTTSASVDVKYLTVSASEFSRLVGDSVEADGAFQKAIVKTVDIDTQTLEIISSSDVSAGQRSLPSTATVTGLHVDANVSIVGEGFHQHVEIQLEPTSWPTMQCGENGVSVLVPMPLSSSVYTDLDELRRMERFGELSLHAVTKHIEIERPSAVSAQHVVGLEYKWPNASTPFSVSFPIHFRYQSPSEGEFYAPASVIAPDFWFQCVNADGTERVDEEPHDKSIDDSFEAFFSQWLRHSARHWHRVIPSTPLAIDDVLIPVGFKPHGSVVSMFTIGVTSLGAILLVYIAITTAKSSKDKSE</sequence>
<evidence type="ECO:0000256" key="7">
    <source>
        <dbReference type="ARBA" id="ARBA00022989"/>
    </source>
</evidence>
<evidence type="ECO:0008006" key="14">
    <source>
        <dbReference type="Google" id="ProtNLM"/>
    </source>
</evidence>
<dbReference type="Proteomes" id="UP000794436">
    <property type="component" value="Unassembled WGS sequence"/>
</dbReference>
<evidence type="ECO:0000313" key="13">
    <source>
        <dbReference type="Proteomes" id="UP000794436"/>
    </source>
</evidence>
<dbReference type="OrthoDB" id="5546453at2759"/>
<evidence type="ECO:0000313" key="12">
    <source>
        <dbReference type="EMBL" id="TMW55925.1"/>
    </source>
</evidence>
<keyword evidence="6" id="KW-0256">Endoplasmic reticulum</keyword>
<evidence type="ECO:0000256" key="4">
    <source>
        <dbReference type="ARBA" id="ARBA00022502"/>
    </source>
</evidence>
<proteinExistence type="inferred from homology"/>
<evidence type="ECO:0000256" key="2">
    <source>
        <dbReference type="ARBA" id="ARBA00004687"/>
    </source>
</evidence>
<evidence type="ECO:0000256" key="8">
    <source>
        <dbReference type="ARBA" id="ARBA00023136"/>
    </source>
</evidence>
<name>A0A8K1C3V1_PYTOL</name>
<keyword evidence="8 10" id="KW-0472">Membrane</keyword>
<dbReference type="AlphaFoldDB" id="A0A8K1C3V1"/>
<feature type="chain" id="PRO_5035482471" description="GPI transamidase component PIG-T" evidence="11">
    <location>
        <begin position="18"/>
        <end position="526"/>
    </location>
</feature>
<accession>A0A8K1C3V1</accession>
<dbReference type="InterPro" id="IPR040039">
    <property type="entry name" value="PIGX"/>
</dbReference>
<organism evidence="12 13">
    <name type="scientific">Pythium oligandrum</name>
    <name type="common">Mycoparasitic fungus</name>
    <dbReference type="NCBI Taxonomy" id="41045"/>
    <lineage>
        <taxon>Eukaryota</taxon>
        <taxon>Sar</taxon>
        <taxon>Stramenopiles</taxon>
        <taxon>Oomycota</taxon>
        <taxon>Peronosporomycetes</taxon>
        <taxon>Pythiales</taxon>
        <taxon>Pythiaceae</taxon>
        <taxon>Pythium</taxon>
    </lineage>
</organism>
<evidence type="ECO:0000256" key="3">
    <source>
        <dbReference type="ARBA" id="ARBA00010345"/>
    </source>
</evidence>
<dbReference type="EMBL" id="SPLM01000146">
    <property type="protein sequence ID" value="TMW55925.1"/>
    <property type="molecule type" value="Genomic_DNA"/>
</dbReference>
<evidence type="ECO:0000256" key="6">
    <source>
        <dbReference type="ARBA" id="ARBA00022824"/>
    </source>
</evidence>
<dbReference type="GO" id="GO:0005789">
    <property type="term" value="C:endoplasmic reticulum membrane"/>
    <property type="evidence" value="ECO:0007669"/>
    <property type="project" value="UniProtKB-SubCell"/>
</dbReference>